<comment type="caution">
    <text evidence="3">The sequence shown here is derived from an EMBL/GenBank/DDBJ whole genome shotgun (WGS) entry which is preliminary data.</text>
</comment>
<evidence type="ECO:0000313" key="3">
    <source>
        <dbReference type="EMBL" id="PLW32262.1"/>
    </source>
</evidence>
<protein>
    <submittedName>
        <fullName evidence="3">Uncharacterized protein</fullName>
    </submittedName>
</protein>
<evidence type="ECO:0000256" key="2">
    <source>
        <dbReference type="SAM" id="SignalP"/>
    </source>
</evidence>
<dbReference type="Proteomes" id="UP000235388">
    <property type="component" value="Unassembled WGS sequence"/>
</dbReference>
<dbReference type="AlphaFoldDB" id="A0A2N5U3E5"/>
<name>A0A2N5U3E5_9BASI</name>
<proteinExistence type="predicted"/>
<keyword evidence="4" id="KW-1185">Reference proteome</keyword>
<organism evidence="3 4">
    <name type="scientific">Puccinia coronata f. sp. avenae</name>
    <dbReference type="NCBI Taxonomy" id="200324"/>
    <lineage>
        <taxon>Eukaryota</taxon>
        <taxon>Fungi</taxon>
        <taxon>Dikarya</taxon>
        <taxon>Basidiomycota</taxon>
        <taxon>Pucciniomycotina</taxon>
        <taxon>Pucciniomycetes</taxon>
        <taxon>Pucciniales</taxon>
        <taxon>Pucciniaceae</taxon>
        <taxon>Puccinia</taxon>
    </lineage>
</organism>
<feature type="region of interest" description="Disordered" evidence="1">
    <location>
        <begin position="27"/>
        <end position="55"/>
    </location>
</feature>
<gene>
    <name evidence="3" type="ORF">PCANC_18987</name>
</gene>
<feature type="chain" id="PRO_5014924482" evidence="2">
    <location>
        <begin position="22"/>
        <end position="242"/>
    </location>
</feature>
<reference evidence="3 4" key="1">
    <citation type="submission" date="2017-11" db="EMBL/GenBank/DDBJ databases">
        <title>De novo assembly and phasing of dikaryotic genomes from two isolates of Puccinia coronata f. sp. avenae, the causal agent of oat crown rust.</title>
        <authorList>
            <person name="Miller M.E."/>
            <person name="Zhang Y."/>
            <person name="Omidvar V."/>
            <person name="Sperschneider J."/>
            <person name="Schwessinger B."/>
            <person name="Raley C."/>
            <person name="Palmer J.M."/>
            <person name="Garnica D."/>
            <person name="Upadhyaya N."/>
            <person name="Rathjen J."/>
            <person name="Taylor J.M."/>
            <person name="Park R.F."/>
            <person name="Dodds P.N."/>
            <person name="Hirsch C.D."/>
            <person name="Kianian S.F."/>
            <person name="Figueroa M."/>
        </authorList>
    </citation>
    <scope>NUCLEOTIDE SEQUENCE [LARGE SCALE GENOMIC DNA]</scope>
    <source>
        <strain evidence="3">12NC29</strain>
    </source>
</reference>
<feature type="signal peptide" evidence="2">
    <location>
        <begin position="1"/>
        <end position="21"/>
    </location>
</feature>
<evidence type="ECO:0000256" key="1">
    <source>
        <dbReference type="SAM" id="MobiDB-lite"/>
    </source>
</evidence>
<accession>A0A2N5U3E5</accession>
<dbReference type="EMBL" id="PGCJ01000326">
    <property type="protein sequence ID" value="PLW32262.1"/>
    <property type="molecule type" value="Genomic_DNA"/>
</dbReference>
<sequence>MAIALLSVATLFSGWFSSSHGPERTLSSPHLPVRNHFGIQPPCPPPRVEQGGTAHLSNPLRARDSAHFWHDIIERREQNSQTQDQHTHVLHVFISTVVRHLRLINPQLLGMVGVGQCWTSGEDRPIRPVLSDCRLTARWSLLDGLESRPAVPNYTRGLSVHMRDPEWNALTDRTQYSPQSEIFISQDNHSLSTFESQENQLGKMRFLTASLIISLSILGSGLNAVPAPHVMYNNPGRAIETR</sequence>
<evidence type="ECO:0000313" key="4">
    <source>
        <dbReference type="Proteomes" id="UP000235388"/>
    </source>
</evidence>
<keyword evidence="2" id="KW-0732">Signal</keyword>